<feature type="domain" description="AB hydrolase-1" evidence="4">
    <location>
        <begin position="76"/>
        <end position="383"/>
    </location>
</feature>
<evidence type="ECO:0000256" key="3">
    <source>
        <dbReference type="PIRSR" id="PIRSR000443-1"/>
    </source>
</evidence>
<dbReference type="NCBIfam" id="TIGR01392">
    <property type="entry name" value="homoserO_Ac_trn"/>
    <property type="match status" value="1"/>
</dbReference>
<evidence type="ECO:0000313" key="6">
    <source>
        <dbReference type="Proteomes" id="UP000824005"/>
    </source>
</evidence>
<feature type="active site" evidence="2 3">
    <location>
        <position position="379"/>
    </location>
</feature>
<accession>A0A9D2C9K4</accession>
<dbReference type="HAMAP" id="MF_00296">
    <property type="entry name" value="MetX_acyltransf"/>
    <property type="match status" value="1"/>
</dbReference>
<dbReference type="InterPro" id="IPR008220">
    <property type="entry name" value="HAT_MetX-like"/>
</dbReference>
<keyword evidence="2" id="KW-0028">Amino-acid biosynthesis</keyword>
<reference evidence="5" key="1">
    <citation type="journal article" date="2021" name="PeerJ">
        <title>Extensive microbial diversity within the chicken gut microbiome revealed by metagenomics and culture.</title>
        <authorList>
            <person name="Gilroy R."/>
            <person name="Ravi A."/>
            <person name="Getino M."/>
            <person name="Pursley I."/>
            <person name="Horton D.L."/>
            <person name="Alikhan N.F."/>
            <person name="Baker D."/>
            <person name="Gharbi K."/>
            <person name="Hall N."/>
            <person name="Watson M."/>
            <person name="Adriaenssens E.M."/>
            <person name="Foster-Nyarko E."/>
            <person name="Jarju S."/>
            <person name="Secka A."/>
            <person name="Antonio M."/>
            <person name="Oren A."/>
            <person name="Chaudhuri R.R."/>
            <person name="La Ragione R."/>
            <person name="Hildebrand F."/>
            <person name="Pallen M.J."/>
        </authorList>
    </citation>
    <scope>NUCLEOTIDE SEQUENCE</scope>
    <source>
        <strain evidence="5">ChiGjej1B1-98</strain>
    </source>
</reference>
<dbReference type="GO" id="GO:0005737">
    <property type="term" value="C:cytoplasm"/>
    <property type="evidence" value="ECO:0007669"/>
    <property type="project" value="UniProtKB-SubCell"/>
</dbReference>
<feature type="active site" evidence="2 3">
    <location>
        <position position="346"/>
    </location>
</feature>
<dbReference type="AlphaFoldDB" id="A0A9D2C9K4"/>
<feature type="active site" description="Nucleophile" evidence="2 3">
    <location>
        <position position="181"/>
    </location>
</feature>
<dbReference type="NCBIfam" id="NF001209">
    <property type="entry name" value="PRK00175.1"/>
    <property type="match status" value="1"/>
</dbReference>
<comment type="caution">
    <text evidence="5">The sequence shown here is derived from an EMBL/GenBank/DDBJ whole genome shotgun (WGS) entry which is preliminary data.</text>
</comment>
<dbReference type="GO" id="GO:0004414">
    <property type="term" value="F:homoserine O-acetyltransferase activity"/>
    <property type="evidence" value="ECO:0007669"/>
    <property type="project" value="UniProtKB-UniRule"/>
</dbReference>
<comment type="pathway">
    <text evidence="2">Amino-acid biosynthesis; L-methionine biosynthesis via de novo pathway; O-acetyl-L-homoserine from L-homoserine: step 1/1.</text>
</comment>
<evidence type="ECO:0000259" key="4">
    <source>
        <dbReference type="Pfam" id="PF00561"/>
    </source>
</evidence>
<keyword evidence="2" id="KW-0486">Methionine biosynthesis</keyword>
<proteinExistence type="inferred from homology"/>
<organism evidence="5 6">
    <name type="scientific">Candidatus Agrococcus pullicola</name>
    <dbReference type="NCBI Taxonomy" id="2838429"/>
    <lineage>
        <taxon>Bacteria</taxon>
        <taxon>Bacillati</taxon>
        <taxon>Actinomycetota</taxon>
        <taxon>Actinomycetes</taxon>
        <taxon>Micrococcales</taxon>
        <taxon>Microbacteriaceae</taxon>
        <taxon>Agrococcus</taxon>
    </lineage>
</organism>
<dbReference type="GO" id="GO:0009086">
    <property type="term" value="P:methionine biosynthetic process"/>
    <property type="evidence" value="ECO:0007669"/>
    <property type="project" value="UniProtKB-UniRule"/>
</dbReference>
<dbReference type="PANTHER" id="PTHR32268:SF11">
    <property type="entry name" value="HOMOSERINE O-ACETYLTRANSFERASE"/>
    <property type="match status" value="1"/>
</dbReference>
<dbReference type="PIRSF" id="PIRSF000443">
    <property type="entry name" value="Homoser_Ac_trans"/>
    <property type="match status" value="1"/>
</dbReference>
<sequence>MDFQRSDDTQLLQAVDPAFREDRGLIPTTGAWLPGDPVGTRQFVHLGAFSTESGAQVPAATIAYETWGTLNRDRSNAVLILHALTGDSHVIGDAGPGHATAGWWPGIVGPGLAIDTDRFFVVAPNVLGGCQGSTGPASLAPDGSAYGSRFPYLSIRDQVAAQLSFADAVGIDRFAAVIGGSMGGMHALEFAVTAPERTGSLAVLAAPAATAADQVAYGRLQIEAIERDPDWLGGDFYDLPDGHGPHRGLALARRIAMLSYRSELEVNDRFGRTLQSNIRPAHGGKFQVESYLDVHGNRFTRRFDAGSYRTLVHAMSSHDVTRERDDLPRVLDVLDMPALVLGIDTDRTFPLAGQRAITRALPLSVTGQEPYLLQSPYGHDAFLIELDEVSKALRLLPVFS</sequence>
<dbReference type="GO" id="GO:0009092">
    <property type="term" value="P:homoserine metabolic process"/>
    <property type="evidence" value="ECO:0007669"/>
    <property type="project" value="TreeGrafter"/>
</dbReference>
<feature type="binding site" evidence="2">
    <location>
        <position position="380"/>
    </location>
    <ligand>
        <name>substrate</name>
    </ligand>
</feature>
<evidence type="ECO:0000313" key="5">
    <source>
        <dbReference type="EMBL" id="HIY65480.1"/>
    </source>
</evidence>
<dbReference type="EC" id="2.3.1.31" evidence="2"/>
<dbReference type="InterPro" id="IPR000073">
    <property type="entry name" value="AB_hydrolase_1"/>
</dbReference>
<comment type="caution">
    <text evidence="2">Lacks conserved residue(s) required for the propagation of feature annotation.</text>
</comment>
<dbReference type="Pfam" id="PF00561">
    <property type="entry name" value="Abhydrolase_1"/>
    <property type="match status" value="1"/>
</dbReference>
<feature type="binding site" evidence="2">
    <location>
        <position position="253"/>
    </location>
    <ligand>
        <name>substrate</name>
    </ligand>
</feature>
<comment type="subunit">
    <text evidence="2">Homodimer.</text>
</comment>
<dbReference type="PANTHER" id="PTHR32268">
    <property type="entry name" value="HOMOSERINE O-ACETYLTRANSFERASE"/>
    <property type="match status" value="1"/>
</dbReference>
<dbReference type="SUPFAM" id="SSF53474">
    <property type="entry name" value="alpha/beta-Hydrolases"/>
    <property type="match status" value="1"/>
</dbReference>
<comment type="similarity">
    <text evidence="2">Belongs to the AB hydrolase superfamily. MetX family.</text>
</comment>
<evidence type="ECO:0000256" key="2">
    <source>
        <dbReference type="HAMAP-Rule" id="MF_00296"/>
    </source>
</evidence>
<keyword evidence="2 5" id="KW-0012">Acyltransferase</keyword>
<gene>
    <name evidence="2" type="primary">metXA</name>
    <name evidence="5" type="ORF">H9830_04310</name>
</gene>
<keyword evidence="2" id="KW-0963">Cytoplasm</keyword>
<comment type="function">
    <text evidence="2">Transfers an acetyl group from acetyl-CoA to L-homoserine, forming acetyl-L-homoserine.</text>
</comment>
<name>A0A9D2C9K4_9MICO</name>
<dbReference type="Gene3D" id="3.40.50.1820">
    <property type="entry name" value="alpha/beta hydrolase"/>
    <property type="match status" value="1"/>
</dbReference>
<comment type="subcellular location">
    <subcellularLocation>
        <location evidence="2">Cytoplasm</location>
    </subcellularLocation>
</comment>
<comment type="catalytic activity">
    <reaction evidence="2">
        <text>L-homoserine + acetyl-CoA = O-acetyl-L-homoserine + CoA</text>
        <dbReference type="Rhea" id="RHEA:13701"/>
        <dbReference type="ChEBI" id="CHEBI:57287"/>
        <dbReference type="ChEBI" id="CHEBI:57288"/>
        <dbReference type="ChEBI" id="CHEBI:57476"/>
        <dbReference type="ChEBI" id="CHEBI:57716"/>
        <dbReference type="EC" id="2.3.1.31"/>
    </reaction>
</comment>
<dbReference type="InterPro" id="IPR029058">
    <property type="entry name" value="AB_hydrolase_fold"/>
</dbReference>
<dbReference type="EMBL" id="DXDC01000125">
    <property type="protein sequence ID" value="HIY65480.1"/>
    <property type="molecule type" value="Genomic_DNA"/>
</dbReference>
<reference evidence="5" key="2">
    <citation type="submission" date="2021-04" db="EMBL/GenBank/DDBJ databases">
        <authorList>
            <person name="Gilroy R."/>
        </authorList>
    </citation>
    <scope>NUCLEOTIDE SEQUENCE</scope>
    <source>
        <strain evidence="5">ChiGjej1B1-98</strain>
    </source>
</reference>
<evidence type="ECO:0000256" key="1">
    <source>
        <dbReference type="ARBA" id="ARBA00022679"/>
    </source>
</evidence>
<keyword evidence="1 2" id="KW-0808">Transferase</keyword>
<protein>
    <recommendedName>
        <fullName evidence="2">Homoserine O-acetyltransferase</fullName>
        <shortName evidence="2">HAT</shortName>
        <ecNumber evidence="2">2.3.1.31</ecNumber>
    </recommendedName>
    <alternativeName>
        <fullName evidence="2">Homoserine transacetylase</fullName>
        <shortName evidence="2">HTA</shortName>
    </alternativeName>
</protein>
<dbReference type="Proteomes" id="UP000824005">
    <property type="component" value="Unassembled WGS sequence"/>
</dbReference>